<feature type="non-terminal residue" evidence="1">
    <location>
        <position position="1"/>
    </location>
</feature>
<proteinExistence type="predicted"/>
<reference evidence="1 2" key="1">
    <citation type="journal article" date="2015" name="Fungal Genet. Biol.">
        <title>Evolution of novel wood decay mechanisms in Agaricales revealed by the genome sequences of Fistulina hepatica and Cylindrobasidium torrendii.</title>
        <authorList>
            <person name="Floudas D."/>
            <person name="Held B.W."/>
            <person name="Riley R."/>
            <person name="Nagy L.G."/>
            <person name="Koehler G."/>
            <person name="Ransdell A.S."/>
            <person name="Younus H."/>
            <person name="Chow J."/>
            <person name="Chiniquy J."/>
            <person name="Lipzen A."/>
            <person name="Tritt A."/>
            <person name="Sun H."/>
            <person name="Haridas S."/>
            <person name="LaButti K."/>
            <person name="Ohm R.A."/>
            <person name="Kues U."/>
            <person name="Blanchette R.A."/>
            <person name="Grigoriev I.V."/>
            <person name="Minto R.E."/>
            <person name="Hibbett D.S."/>
        </authorList>
    </citation>
    <scope>NUCLEOTIDE SEQUENCE [LARGE SCALE GENOMIC DNA]</scope>
    <source>
        <strain evidence="1 2">ATCC 64428</strain>
    </source>
</reference>
<protein>
    <submittedName>
        <fullName evidence="1">Uncharacterized protein</fullName>
    </submittedName>
</protein>
<name>A0A0D7AJV0_9AGAR</name>
<sequence length="122" mass="13868">LDLVDQWFCPICIEKHPDLNLKTTYKQRCMYGVMHPQSNSAEACHNPSRGTYSKYCSDECGIKASKMRINEWKLKGGDEKKLRQALQDVERKDGVVHVVEPCSGNLSALKPMLSKAKREAQQ</sequence>
<feature type="non-terminal residue" evidence="1">
    <location>
        <position position="122"/>
    </location>
</feature>
<accession>A0A0D7AJV0</accession>
<keyword evidence="2" id="KW-1185">Reference proteome</keyword>
<organism evidence="1 2">
    <name type="scientific">Fistulina hepatica ATCC 64428</name>
    <dbReference type="NCBI Taxonomy" id="1128425"/>
    <lineage>
        <taxon>Eukaryota</taxon>
        <taxon>Fungi</taxon>
        <taxon>Dikarya</taxon>
        <taxon>Basidiomycota</taxon>
        <taxon>Agaricomycotina</taxon>
        <taxon>Agaricomycetes</taxon>
        <taxon>Agaricomycetidae</taxon>
        <taxon>Agaricales</taxon>
        <taxon>Fistulinaceae</taxon>
        <taxon>Fistulina</taxon>
    </lineage>
</organism>
<evidence type="ECO:0000313" key="2">
    <source>
        <dbReference type="Proteomes" id="UP000054144"/>
    </source>
</evidence>
<dbReference type="Proteomes" id="UP000054144">
    <property type="component" value="Unassembled WGS sequence"/>
</dbReference>
<dbReference type="AlphaFoldDB" id="A0A0D7AJV0"/>
<dbReference type="OrthoDB" id="436852at2759"/>
<dbReference type="EMBL" id="KN881675">
    <property type="protein sequence ID" value="KIY50605.1"/>
    <property type="molecule type" value="Genomic_DNA"/>
</dbReference>
<evidence type="ECO:0000313" key="1">
    <source>
        <dbReference type="EMBL" id="KIY50605.1"/>
    </source>
</evidence>
<gene>
    <name evidence="1" type="ORF">FISHEDRAFT_12583</name>
</gene>